<proteinExistence type="predicted"/>
<feature type="compositionally biased region" description="Gly residues" evidence="1">
    <location>
        <begin position="476"/>
        <end position="486"/>
    </location>
</feature>
<evidence type="ECO:0000313" key="3">
    <source>
        <dbReference type="RefSeq" id="XP_030618022.1"/>
    </source>
</evidence>
<name>A0A7F8KE27_DELLE</name>
<feature type="compositionally biased region" description="Basic residues" evidence="1">
    <location>
        <begin position="427"/>
        <end position="437"/>
    </location>
</feature>
<keyword evidence="2" id="KW-1185">Reference proteome</keyword>
<feature type="compositionally biased region" description="Basic residues" evidence="1">
    <location>
        <begin position="272"/>
        <end position="282"/>
    </location>
</feature>
<dbReference type="AlphaFoldDB" id="A0A7F8KE27"/>
<protein>
    <submittedName>
        <fullName evidence="3">Basic proline-rich protein-like</fullName>
    </submittedName>
</protein>
<feature type="compositionally biased region" description="Low complexity" evidence="1">
    <location>
        <begin position="249"/>
        <end position="260"/>
    </location>
</feature>
<feature type="region of interest" description="Disordered" evidence="1">
    <location>
        <begin position="1"/>
        <end position="516"/>
    </location>
</feature>
<feature type="compositionally biased region" description="Basic and acidic residues" evidence="1">
    <location>
        <begin position="412"/>
        <end position="426"/>
    </location>
</feature>
<sequence>MARIPDSADLKPLFPKSKKSYLTSKPAAFPSKGRIKLGRGQGRGGGRDPEPGAGTLGSGWARVAPVRGLRPPVAPRSPGGEEVGRPRYLEDQGGPRPGSHLRRAPPARPPAPIHPDTSRAPVGARSPRARVGGARRRSAESGSRSSNGDARRLGLSARGAGAAGGAGPGGRRDAGDAGAPGSGRSGTPAHTRTQTPTQHRPGAAPPGEGICPRSAPAAAATRTSLSAGPPPPRPSPPERRAPRPPPLSAPARSAPRNSRPAHFKGPPGTSKRAGRPPPRPRTHQGSARGLSAQTSRAPWAGPRPRPPDRLAAAAPGPPGPVPASGNMGESRGRGGSAGNPAAREGAEARPAAPLSAEDTSGPRPRRGRPRLLRPPPGPAFDTGPASSNHSGHPTSSGRFQQKLRRGFHCALQRREPAHGPEREVRARRAPGRPRRPGRPSPGPSGSRPPSRPPLGRAGPSPAPCARDAAGRDLAPGPGGTRLGSGSAGAAPPPPPFTAQLSPGETGALDARRPGDP</sequence>
<dbReference type="KEGG" id="dle:111182949"/>
<evidence type="ECO:0000256" key="1">
    <source>
        <dbReference type="SAM" id="MobiDB-lite"/>
    </source>
</evidence>
<feature type="compositionally biased region" description="Polar residues" evidence="1">
    <location>
        <begin position="384"/>
        <end position="399"/>
    </location>
</feature>
<feature type="compositionally biased region" description="Low complexity" evidence="1">
    <location>
        <begin position="443"/>
        <end position="459"/>
    </location>
</feature>
<feature type="compositionally biased region" description="Polar residues" evidence="1">
    <location>
        <begin position="188"/>
        <end position="198"/>
    </location>
</feature>
<feature type="compositionally biased region" description="Low complexity" evidence="1">
    <location>
        <begin position="140"/>
        <end position="160"/>
    </location>
</feature>
<dbReference type="Proteomes" id="UP000248483">
    <property type="component" value="Unplaced"/>
</dbReference>
<feature type="compositionally biased region" description="Low complexity" evidence="1">
    <location>
        <begin position="123"/>
        <end position="132"/>
    </location>
</feature>
<dbReference type="RefSeq" id="XP_030618022.1">
    <property type="nucleotide sequence ID" value="XM_030762162.1"/>
</dbReference>
<dbReference type="GeneID" id="111182949"/>
<reference evidence="3" key="1">
    <citation type="submission" date="2025-08" db="UniProtKB">
        <authorList>
            <consortium name="RefSeq"/>
        </authorList>
    </citation>
    <scope>IDENTIFICATION</scope>
    <source>
        <tissue evidence="3">Blood</tissue>
    </source>
</reference>
<gene>
    <name evidence="3" type="primary">LOC111182949</name>
</gene>
<accession>A0A7F8KE27</accession>
<evidence type="ECO:0000313" key="2">
    <source>
        <dbReference type="Proteomes" id="UP000248483"/>
    </source>
</evidence>
<organism evidence="2 3">
    <name type="scientific">Delphinapterus leucas</name>
    <name type="common">Beluga whale</name>
    <dbReference type="NCBI Taxonomy" id="9749"/>
    <lineage>
        <taxon>Eukaryota</taxon>
        <taxon>Metazoa</taxon>
        <taxon>Chordata</taxon>
        <taxon>Craniata</taxon>
        <taxon>Vertebrata</taxon>
        <taxon>Euteleostomi</taxon>
        <taxon>Mammalia</taxon>
        <taxon>Eutheria</taxon>
        <taxon>Laurasiatheria</taxon>
        <taxon>Artiodactyla</taxon>
        <taxon>Whippomorpha</taxon>
        <taxon>Cetacea</taxon>
        <taxon>Odontoceti</taxon>
        <taxon>Monodontidae</taxon>
        <taxon>Delphinapterus</taxon>
    </lineage>
</organism>
<feature type="compositionally biased region" description="Low complexity" evidence="1">
    <location>
        <begin position="212"/>
        <end position="227"/>
    </location>
</feature>
<dbReference type="InParanoid" id="A0A7F8KE27"/>
<feature type="compositionally biased region" description="Low complexity" evidence="1">
    <location>
        <begin position="338"/>
        <end position="352"/>
    </location>
</feature>